<evidence type="ECO:0008006" key="4">
    <source>
        <dbReference type="Google" id="ProtNLM"/>
    </source>
</evidence>
<protein>
    <recommendedName>
        <fullName evidence="4">Tetratricopeptide repeat protein</fullName>
    </recommendedName>
</protein>
<dbReference type="Proteomes" id="UP001244297">
    <property type="component" value="Unassembled WGS sequence"/>
</dbReference>
<evidence type="ECO:0000256" key="1">
    <source>
        <dbReference type="SAM" id="MobiDB-lite"/>
    </source>
</evidence>
<organism evidence="2 3">
    <name type="scientific">Methylobacterium longum</name>
    <dbReference type="NCBI Taxonomy" id="767694"/>
    <lineage>
        <taxon>Bacteria</taxon>
        <taxon>Pseudomonadati</taxon>
        <taxon>Pseudomonadota</taxon>
        <taxon>Alphaproteobacteria</taxon>
        <taxon>Hyphomicrobiales</taxon>
        <taxon>Methylobacteriaceae</taxon>
        <taxon>Methylobacterium</taxon>
    </lineage>
</organism>
<accession>A0ABT8AYJ9</accession>
<dbReference type="RefSeq" id="WP_238294232.1">
    <property type="nucleotide sequence ID" value="NZ_BPQS01000113.1"/>
</dbReference>
<sequence>MLIATHDVSGKIGTALALKIKLVRLRNVYIETVKLLGLPRGVTINDSYNTFSSSSDNNDVDVSSWDLSDIWITQSDQRESNFPLAVAAIWTPETGGHINVTSSRLNVDFISNTPVRTVAAASDDPDNSEWRAAETHGSSPPLQADATAASLDAPASYVFVPEPVHVAPRESTSTLDRSTPLSVIDKRSKAKTEVASLPRLVAPALPPAEGDRLVERARGLIRLGDISGARLLLVRAQTRNAPNATFLLAQTYDPKMLRIWKVRGLHADPDLARSLYAKAAERGQTDERQLAATSR</sequence>
<reference evidence="3" key="1">
    <citation type="journal article" date="2019" name="Int. J. Syst. Evol. Microbiol.">
        <title>The Global Catalogue of Microorganisms (GCM) 10K type strain sequencing project: providing services to taxonomists for standard genome sequencing and annotation.</title>
        <authorList>
            <consortium name="The Broad Institute Genomics Platform"/>
            <consortium name="The Broad Institute Genome Sequencing Center for Infectious Disease"/>
            <person name="Wu L."/>
            <person name="Ma J."/>
        </authorList>
    </citation>
    <scope>NUCLEOTIDE SEQUENCE [LARGE SCALE GENOMIC DNA]</scope>
    <source>
        <strain evidence="3">CECT 7806</strain>
    </source>
</reference>
<keyword evidence="3" id="KW-1185">Reference proteome</keyword>
<evidence type="ECO:0000313" key="3">
    <source>
        <dbReference type="Proteomes" id="UP001244297"/>
    </source>
</evidence>
<evidence type="ECO:0000313" key="2">
    <source>
        <dbReference type="EMBL" id="MDN3574630.1"/>
    </source>
</evidence>
<name>A0ABT8AYJ9_9HYPH</name>
<feature type="region of interest" description="Disordered" evidence="1">
    <location>
        <begin position="120"/>
        <end position="141"/>
    </location>
</feature>
<proteinExistence type="predicted"/>
<dbReference type="EMBL" id="JAUFPT010000108">
    <property type="protein sequence ID" value="MDN3574630.1"/>
    <property type="molecule type" value="Genomic_DNA"/>
</dbReference>
<comment type="caution">
    <text evidence="2">The sequence shown here is derived from an EMBL/GenBank/DDBJ whole genome shotgun (WGS) entry which is preliminary data.</text>
</comment>
<gene>
    <name evidence="2" type="ORF">QWZ18_29035</name>
</gene>